<accession>A0AAD9VK35</accession>
<dbReference type="PANTHER" id="PTHR10794:SF63">
    <property type="entry name" value="ALPHA_BETA HYDROLASE 1, ISOFORM A"/>
    <property type="match status" value="1"/>
</dbReference>
<keyword evidence="2" id="KW-0719">Serine esterase</keyword>
<dbReference type="InterPro" id="IPR029058">
    <property type="entry name" value="AB_hydrolase_fold"/>
</dbReference>
<feature type="domain" description="AB hydrolase-1" evidence="5">
    <location>
        <begin position="183"/>
        <end position="430"/>
    </location>
</feature>
<dbReference type="InterPro" id="IPR000073">
    <property type="entry name" value="AB_hydrolase_1"/>
</dbReference>
<name>A0AAD9VK35_9HYME</name>
<dbReference type="PIRSF" id="PIRSF005211">
    <property type="entry name" value="Ab_hydro_YheT"/>
    <property type="match status" value="1"/>
</dbReference>
<evidence type="ECO:0000259" key="5">
    <source>
        <dbReference type="Pfam" id="PF00561"/>
    </source>
</evidence>
<dbReference type="GO" id="GO:0051792">
    <property type="term" value="P:medium-chain fatty acid biosynthetic process"/>
    <property type="evidence" value="ECO:0007669"/>
    <property type="project" value="TreeGrafter"/>
</dbReference>
<proteinExistence type="inferred from homology"/>
<dbReference type="PANTHER" id="PTHR10794">
    <property type="entry name" value="ABHYDROLASE DOMAIN-CONTAINING PROTEIN"/>
    <property type="match status" value="1"/>
</dbReference>
<dbReference type="InterPro" id="IPR012020">
    <property type="entry name" value="ABHD4"/>
</dbReference>
<feature type="active site" description="Charge relay system" evidence="4">
    <location>
        <position position="263"/>
    </location>
</feature>
<dbReference type="Pfam" id="PF00561">
    <property type="entry name" value="Abhydrolase_1"/>
    <property type="match status" value="1"/>
</dbReference>
<dbReference type="SUPFAM" id="SSF53474">
    <property type="entry name" value="alpha/beta-Hydrolases"/>
    <property type="match status" value="1"/>
</dbReference>
<dbReference type="PROSITE" id="PS01133">
    <property type="entry name" value="UPF0017"/>
    <property type="match status" value="1"/>
</dbReference>
<evidence type="ECO:0000256" key="1">
    <source>
        <dbReference type="ARBA" id="ARBA00010884"/>
    </source>
</evidence>
<gene>
    <name evidence="6" type="ORF">KPH14_003550</name>
</gene>
<comment type="similarity">
    <text evidence="1">Belongs to the AB hydrolase superfamily. AB hydrolase 4 family.</text>
</comment>
<evidence type="ECO:0000256" key="2">
    <source>
        <dbReference type="ARBA" id="ARBA00022487"/>
    </source>
</evidence>
<dbReference type="InterPro" id="IPR000952">
    <property type="entry name" value="AB_hydrolase_4_CS"/>
</dbReference>
<dbReference type="InterPro" id="IPR050960">
    <property type="entry name" value="AB_hydrolase_4_sf"/>
</dbReference>
<feature type="active site" description="Charge relay system" evidence="4">
    <location>
        <position position="424"/>
    </location>
</feature>
<evidence type="ECO:0000256" key="4">
    <source>
        <dbReference type="PIRSR" id="PIRSR005211-1"/>
    </source>
</evidence>
<reference evidence="6" key="1">
    <citation type="submission" date="2021-08" db="EMBL/GenBank/DDBJ databases">
        <authorList>
            <person name="Misof B."/>
            <person name="Oliver O."/>
            <person name="Podsiadlowski L."/>
            <person name="Donath A."/>
            <person name="Peters R."/>
            <person name="Mayer C."/>
            <person name="Rust J."/>
            <person name="Gunkel S."/>
            <person name="Lesny P."/>
            <person name="Martin S."/>
            <person name="Oeyen J.P."/>
            <person name="Petersen M."/>
            <person name="Panagiotis P."/>
            <person name="Wilbrandt J."/>
            <person name="Tanja T."/>
        </authorList>
    </citation>
    <scope>NUCLEOTIDE SEQUENCE</scope>
    <source>
        <strain evidence="6">GBR_01_08_01A</strain>
        <tissue evidence="6">Thorax + abdomen</tissue>
    </source>
</reference>
<protein>
    <recommendedName>
        <fullName evidence="5">AB hydrolase-1 domain-containing protein</fullName>
    </recommendedName>
</protein>
<dbReference type="GO" id="GO:0008126">
    <property type="term" value="F:acetylesterase activity"/>
    <property type="evidence" value="ECO:0007669"/>
    <property type="project" value="TreeGrafter"/>
</dbReference>
<comment type="caution">
    <text evidence="6">The sequence shown here is derived from an EMBL/GenBank/DDBJ whole genome shotgun (WGS) entry which is preliminary data.</text>
</comment>
<sequence length="461" mass="51065">MNEGAEGALLAATGGGTSNVAKKPQCVRGARGLRITRGNFNDYPSSVDVVGSRSRVNVDCWSIGAVLIMDLLDNISSVPKLYYGVFFGLAFSIYYLFEVVQTPLLVCGKGPFLSFLEEHVSLVKNKFWPTLWCFESRAQTVLASILRARILPPIRYRREILVLSDGGEVALDWAEENCNSTSPIVIILPGLTGASTTEYVKCLASAANKSRIRCVIFMNRGLGGVTLKTPRTYCATNCEDLEAVIEHVRKLNPNVPLGATGISMGGLILGNYLVQNGAVAKTKLQGCFIISVPWNVFAAGENTTGKNYLNSILNKHLTNNLCHTVRRCYSSLERGLENINWDNVLRSRSIREFDTHFTVKQFGYKDVEEYYQKATLHDKLHLIQVPVLCLNAADDPFQPFEAIPLNESSKTENVAIAITSRGGHIGFLEGIWPIKEEQYMSKLFCQFYTALFTVGKDLLDH</sequence>
<dbReference type="AlphaFoldDB" id="A0AAD9VK35"/>
<dbReference type="GO" id="GO:0051793">
    <property type="term" value="P:medium-chain fatty acid catabolic process"/>
    <property type="evidence" value="ECO:0007669"/>
    <property type="project" value="TreeGrafter"/>
</dbReference>
<feature type="active site" description="Charge relay system" evidence="4">
    <location>
        <position position="395"/>
    </location>
</feature>
<evidence type="ECO:0000313" key="7">
    <source>
        <dbReference type="Proteomes" id="UP001258017"/>
    </source>
</evidence>
<keyword evidence="3" id="KW-0378">Hydrolase</keyword>
<dbReference type="EMBL" id="JAIFRP010004357">
    <property type="protein sequence ID" value="KAK2577444.1"/>
    <property type="molecule type" value="Genomic_DNA"/>
</dbReference>
<evidence type="ECO:0000256" key="3">
    <source>
        <dbReference type="ARBA" id="ARBA00022801"/>
    </source>
</evidence>
<keyword evidence="7" id="KW-1185">Reference proteome</keyword>
<dbReference type="GO" id="GO:0047372">
    <property type="term" value="F:monoacylglycerol lipase activity"/>
    <property type="evidence" value="ECO:0007669"/>
    <property type="project" value="TreeGrafter"/>
</dbReference>
<dbReference type="Gene3D" id="3.40.50.1820">
    <property type="entry name" value="alpha/beta hydrolase"/>
    <property type="match status" value="1"/>
</dbReference>
<dbReference type="Proteomes" id="UP001258017">
    <property type="component" value="Unassembled WGS sequence"/>
</dbReference>
<organism evidence="6 7">
    <name type="scientific">Odynerus spinipes</name>
    <dbReference type="NCBI Taxonomy" id="1348599"/>
    <lineage>
        <taxon>Eukaryota</taxon>
        <taxon>Metazoa</taxon>
        <taxon>Ecdysozoa</taxon>
        <taxon>Arthropoda</taxon>
        <taxon>Hexapoda</taxon>
        <taxon>Insecta</taxon>
        <taxon>Pterygota</taxon>
        <taxon>Neoptera</taxon>
        <taxon>Endopterygota</taxon>
        <taxon>Hymenoptera</taxon>
        <taxon>Apocrita</taxon>
        <taxon>Aculeata</taxon>
        <taxon>Vespoidea</taxon>
        <taxon>Vespidae</taxon>
        <taxon>Eumeninae</taxon>
        <taxon>Odynerus</taxon>
    </lineage>
</organism>
<reference evidence="6" key="2">
    <citation type="journal article" date="2023" name="Commun. Biol.">
        <title>Intrasexual cuticular hydrocarbon dimorphism in a wasp sheds light on hydrocarbon biosynthesis genes in Hymenoptera.</title>
        <authorList>
            <person name="Moris V.C."/>
            <person name="Podsiadlowski L."/>
            <person name="Martin S."/>
            <person name="Oeyen J.P."/>
            <person name="Donath A."/>
            <person name="Petersen M."/>
            <person name="Wilbrandt J."/>
            <person name="Misof B."/>
            <person name="Liedtke D."/>
            <person name="Thamm M."/>
            <person name="Scheiner R."/>
            <person name="Schmitt T."/>
            <person name="Niehuis O."/>
        </authorList>
    </citation>
    <scope>NUCLEOTIDE SEQUENCE</scope>
    <source>
        <strain evidence="6">GBR_01_08_01A</strain>
    </source>
</reference>
<evidence type="ECO:0000313" key="6">
    <source>
        <dbReference type="EMBL" id="KAK2577444.1"/>
    </source>
</evidence>